<proteinExistence type="predicted"/>
<gene>
    <name evidence="1" type="ORF">AC578_2487</name>
</gene>
<sequence>MDARELLIYQRVCRKFRDIFQRFEEFKQRLHLLPKPGGHERELAPVLPQIFEEANFQKQGRIDFREELRYGPPFGASWREMQLASPPVEEVIIELLRGSY</sequence>
<dbReference type="Proteomes" id="UP000070133">
    <property type="component" value="Unassembled WGS sequence"/>
</dbReference>
<accession>A0A139HY22</accession>
<keyword evidence="2" id="KW-1185">Reference proteome</keyword>
<evidence type="ECO:0000313" key="2">
    <source>
        <dbReference type="Proteomes" id="UP000070133"/>
    </source>
</evidence>
<dbReference type="EMBL" id="LFZN01000003">
    <property type="protein sequence ID" value="KXT07269.1"/>
    <property type="molecule type" value="Genomic_DNA"/>
</dbReference>
<reference evidence="1 2" key="1">
    <citation type="submission" date="2015-07" db="EMBL/GenBank/DDBJ databases">
        <title>Comparative genomics of the Sigatoka disease complex on banana suggests a link between parallel evolutionary changes in Pseudocercospora fijiensis and Pseudocercospora eumusae and increased virulence on the banana host.</title>
        <authorList>
            <person name="Chang T.-C."/>
            <person name="Salvucci A."/>
            <person name="Crous P.W."/>
            <person name="Stergiopoulos I."/>
        </authorList>
    </citation>
    <scope>NUCLEOTIDE SEQUENCE [LARGE SCALE GENOMIC DNA]</scope>
    <source>
        <strain evidence="1 2">CBS 114824</strain>
    </source>
</reference>
<protein>
    <submittedName>
        <fullName evidence="1">Uncharacterized protein</fullName>
    </submittedName>
</protein>
<comment type="caution">
    <text evidence="1">The sequence shown here is derived from an EMBL/GenBank/DDBJ whole genome shotgun (WGS) entry which is preliminary data.</text>
</comment>
<dbReference type="STRING" id="321146.A0A139HY22"/>
<name>A0A139HY22_9PEZI</name>
<organism evidence="1 2">
    <name type="scientific">Pseudocercospora eumusae</name>
    <dbReference type="NCBI Taxonomy" id="321146"/>
    <lineage>
        <taxon>Eukaryota</taxon>
        <taxon>Fungi</taxon>
        <taxon>Dikarya</taxon>
        <taxon>Ascomycota</taxon>
        <taxon>Pezizomycotina</taxon>
        <taxon>Dothideomycetes</taxon>
        <taxon>Dothideomycetidae</taxon>
        <taxon>Mycosphaerellales</taxon>
        <taxon>Mycosphaerellaceae</taxon>
        <taxon>Pseudocercospora</taxon>
    </lineage>
</organism>
<evidence type="ECO:0000313" key="1">
    <source>
        <dbReference type="EMBL" id="KXT07269.1"/>
    </source>
</evidence>
<dbReference type="AlphaFoldDB" id="A0A139HY22"/>